<reference evidence="3" key="1">
    <citation type="submission" date="2021-07" db="EMBL/GenBank/DDBJ databases">
        <authorList>
            <person name="Durling M."/>
        </authorList>
    </citation>
    <scope>NUCLEOTIDE SEQUENCE</scope>
</reference>
<dbReference type="EMBL" id="CAJVRL010000046">
    <property type="protein sequence ID" value="CAG8952601.1"/>
    <property type="molecule type" value="Genomic_DNA"/>
</dbReference>
<dbReference type="InterPro" id="IPR025239">
    <property type="entry name" value="DUF4187"/>
</dbReference>
<feature type="region of interest" description="Disordered" evidence="1">
    <location>
        <begin position="68"/>
        <end position="97"/>
    </location>
</feature>
<dbReference type="Pfam" id="PF13821">
    <property type="entry name" value="DUF4187"/>
    <property type="match status" value="1"/>
</dbReference>
<evidence type="ECO:0000313" key="4">
    <source>
        <dbReference type="Proteomes" id="UP000696280"/>
    </source>
</evidence>
<comment type="caution">
    <text evidence="3">The sequence shown here is derived from an EMBL/GenBank/DDBJ whole genome shotgun (WGS) entry which is preliminary data.</text>
</comment>
<dbReference type="Pfam" id="PF01585">
    <property type="entry name" value="G-patch"/>
    <property type="match status" value="1"/>
</dbReference>
<feature type="domain" description="G-patch" evidence="2">
    <location>
        <begin position="159"/>
        <end position="207"/>
    </location>
</feature>
<dbReference type="GO" id="GO:0003676">
    <property type="term" value="F:nucleic acid binding"/>
    <property type="evidence" value="ECO:0007669"/>
    <property type="project" value="InterPro"/>
</dbReference>
<evidence type="ECO:0000313" key="3">
    <source>
        <dbReference type="EMBL" id="CAG8952601.1"/>
    </source>
</evidence>
<organism evidence="3 4">
    <name type="scientific">Hymenoscyphus fraxineus</name>
    <dbReference type="NCBI Taxonomy" id="746836"/>
    <lineage>
        <taxon>Eukaryota</taxon>
        <taxon>Fungi</taxon>
        <taxon>Dikarya</taxon>
        <taxon>Ascomycota</taxon>
        <taxon>Pezizomycotina</taxon>
        <taxon>Leotiomycetes</taxon>
        <taxon>Helotiales</taxon>
        <taxon>Helotiaceae</taxon>
        <taxon>Hymenoscyphus</taxon>
    </lineage>
</organism>
<dbReference type="SMART" id="SM00443">
    <property type="entry name" value="G_patch"/>
    <property type="match status" value="1"/>
</dbReference>
<dbReference type="Proteomes" id="UP000696280">
    <property type="component" value="Unassembled WGS sequence"/>
</dbReference>
<dbReference type="OrthoDB" id="786951at2759"/>
<dbReference type="PROSITE" id="PS50174">
    <property type="entry name" value="G_PATCH"/>
    <property type="match status" value="1"/>
</dbReference>
<protein>
    <recommendedName>
        <fullName evidence="2">G-patch domain-containing protein</fullName>
    </recommendedName>
</protein>
<dbReference type="InterPro" id="IPR039249">
    <property type="entry name" value="GPATCH11"/>
</dbReference>
<sequence>MTPSNRYLIYLPDYIRSPAIVGLYSVEGYETVVKKAEFGVVGTSETHNFVGTLFLLTPVPEELISKVNMPTQDPQTVPPDETEKEQKQEEEEEEEDYMSMIIPEQTLPKRKETYTQRLLRQQREREASQPKPKAERLLHEAAQRDTALSTSLLSSPNAQKNKGLAMMAKMGFKPGVALGSKDNPHARLEPVGISIKEDRGGIGLDAEKKRKFNEEVEREGKRVRAEEGDYRERVRREREVVRLEGQIGAAMRVAERMAGEKEEVEMGVVEGGKMRKISTKPLKSVNILWRGLIRQREENERDRRMRYDLQQSLSRHVNYDDDDEDAEDKRALGRDAVQHTLVEDLEEEDPELDAFNELDSAERLEKLVVHLRQEHNYCFWCKFTYPNKQFEGCPGLTEEEHD</sequence>
<keyword evidence="4" id="KW-1185">Reference proteome</keyword>
<proteinExistence type="predicted"/>
<accession>A0A9N9KS92</accession>
<dbReference type="PANTHER" id="PTHR21032:SF0">
    <property type="entry name" value="G PATCH DOMAIN-CONTAINING PROTEIN 11"/>
    <property type="match status" value="1"/>
</dbReference>
<dbReference type="AlphaFoldDB" id="A0A9N9KS92"/>
<dbReference type="InterPro" id="IPR000467">
    <property type="entry name" value="G_patch_dom"/>
</dbReference>
<evidence type="ECO:0000259" key="2">
    <source>
        <dbReference type="PROSITE" id="PS50174"/>
    </source>
</evidence>
<name>A0A9N9KS92_9HELO</name>
<dbReference type="SMART" id="SM01173">
    <property type="entry name" value="DUF4187"/>
    <property type="match status" value="1"/>
</dbReference>
<evidence type="ECO:0000256" key="1">
    <source>
        <dbReference type="SAM" id="MobiDB-lite"/>
    </source>
</evidence>
<feature type="compositionally biased region" description="Acidic residues" evidence="1">
    <location>
        <begin position="80"/>
        <end position="97"/>
    </location>
</feature>
<gene>
    <name evidence="3" type="ORF">HYFRA_00009707</name>
</gene>
<dbReference type="GO" id="GO:0000776">
    <property type="term" value="C:kinetochore"/>
    <property type="evidence" value="ECO:0007669"/>
    <property type="project" value="TreeGrafter"/>
</dbReference>
<dbReference type="PANTHER" id="PTHR21032">
    <property type="entry name" value="G PATCH DOMAIN-CONTAINING PROTEIN 11"/>
    <property type="match status" value="1"/>
</dbReference>